<proteinExistence type="predicted"/>
<organism evidence="2 3">
    <name type="scientific">Paramarasmius palmivorus</name>
    <dbReference type="NCBI Taxonomy" id="297713"/>
    <lineage>
        <taxon>Eukaryota</taxon>
        <taxon>Fungi</taxon>
        <taxon>Dikarya</taxon>
        <taxon>Basidiomycota</taxon>
        <taxon>Agaricomycotina</taxon>
        <taxon>Agaricomycetes</taxon>
        <taxon>Agaricomycetidae</taxon>
        <taxon>Agaricales</taxon>
        <taxon>Marasmiineae</taxon>
        <taxon>Marasmiaceae</taxon>
        <taxon>Paramarasmius</taxon>
    </lineage>
</organism>
<keyword evidence="3" id="KW-1185">Reference proteome</keyword>
<dbReference type="InterPro" id="IPR036249">
    <property type="entry name" value="Thioredoxin-like_sf"/>
</dbReference>
<evidence type="ECO:0000313" key="2">
    <source>
        <dbReference type="EMBL" id="KAK7060782.1"/>
    </source>
</evidence>
<comment type="caution">
    <text evidence="2">The sequence shown here is derived from an EMBL/GenBank/DDBJ whole genome shotgun (WGS) entry which is preliminary data.</text>
</comment>
<dbReference type="Gene3D" id="1.20.1050.10">
    <property type="match status" value="1"/>
</dbReference>
<sequence>MVRSFATRVDASTHKVEYPDIQDTCKRIGAAPTTTKSDGTPLYTLPMIYDPNTGIALSDSFLIAEYLDKTYPDTPRVIPPRTRALQAAFIVALESKLGALFQFLMPKATWALNKASEAHFRKEGLEMKAEAEFGAINTLLTKEDEFVMGDTLSFADFALGAILVTSKVLLGEDSEEWKRIANWHEGRWGKLSQSLEKYAKV</sequence>
<gene>
    <name evidence="2" type="ORF">VNI00_000514</name>
</gene>
<dbReference type="Pfam" id="PF22041">
    <property type="entry name" value="GST_C_7"/>
    <property type="match status" value="1"/>
</dbReference>
<dbReference type="InterPro" id="IPR050983">
    <property type="entry name" value="GST_Omega/HSP26"/>
</dbReference>
<dbReference type="InterPro" id="IPR054416">
    <property type="entry name" value="GST_UstS-like_C"/>
</dbReference>
<reference evidence="2 3" key="1">
    <citation type="submission" date="2024-01" db="EMBL/GenBank/DDBJ databases">
        <title>A draft genome for a cacao thread blight-causing isolate of Paramarasmius palmivorus.</title>
        <authorList>
            <person name="Baruah I.K."/>
            <person name="Bukari Y."/>
            <person name="Amoako-Attah I."/>
            <person name="Meinhardt L.W."/>
            <person name="Bailey B.A."/>
            <person name="Cohen S.P."/>
        </authorList>
    </citation>
    <scope>NUCLEOTIDE SEQUENCE [LARGE SCALE GENOMIC DNA]</scope>
    <source>
        <strain evidence="2 3">GH-12</strain>
    </source>
</reference>
<dbReference type="AlphaFoldDB" id="A0AAW0E926"/>
<dbReference type="CDD" id="cd00299">
    <property type="entry name" value="GST_C_family"/>
    <property type="match status" value="1"/>
</dbReference>
<dbReference type="GO" id="GO:0005737">
    <property type="term" value="C:cytoplasm"/>
    <property type="evidence" value="ECO:0007669"/>
    <property type="project" value="TreeGrafter"/>
</dbReference>
<evidence type="ECO:0000313" key="3">
    <source>
        <dbReference type="Proteomes" id="UP001383192"/>
    </source>
</evidence>
<protein>
    <recommendedName>
        <fullName evidence="1">GST N-terminal domain-containing protein</fullName>
    </recommendedName>
</protein>
<dbReference type="PROSITE" id="PS50404">
    <property type="entry name" value="GST_NTER"/>
    <property type="match status" value="1"/>
</dbReference>
<dbReference type="Proteomes" id="UP001383192">
    <property type="component" value="Unassembled WGS sequence"/>
</dbReference>
<dbReference type="PANTHER" id="PTHR43968">
    <property type="match status" value="1"/>
</dbReference>
<feature type="domain" description="GST N-terminal" evidence="1">
    <location>
        <begin position="1"/>
        <end position="75"/>
    </location>
</feature>
<dbReference type="SUPFAM" id="SSF47616">
    <property type="entry name" value="GST C-terminal domain-like"/>
    <property type="match status" value="1"/>
</dbReference>
<dbReference type="PANTHER" id="PTHR43968:SF6">
    <property type="entry name" value="GLUTATHIONE S-TRANSFERASE OMEGA"/>
    <property type="match status" value="1"/>
</dbReference>
<evidence type="ECO:0000259" key="1">
    <source>
        <dbReference type="PROSITE" id="PS50404"/>
    </source>
</evidence>
<dbReference type="InterPro" id="IPR036282">
    <property type="entry name" value="Glutathione-S-Trfase_C_sf"/>
</dbReference>
<dbReference type="SUPFAM" id="SSF52833">
    <property type="entry name" value="Thioredoxin-like"/>
    <property type="match status" value="1"/>
</dbReference>
<dbReference type="InterPro" id="IPR004045">
    <property type="entry name" value="Glutathione_S-Trfase_N"/>
</dbReference>
<dbReference type="Gene3D" id="3.40.30.10">
    <property type="entry name" value="Glutaredoxin"/>
    <property type="match status" value="1"/>
</dbReference>
<name>A0AAW0E926_9AGAR</name>
<dbReference type="EMBL" id="JAYKXP010000002">
    <property type="protein sequence ID" value="KAK7060782.1"/>
    <property type="molecule type" value="Genomic_DNA"/>
</dbReference>
<accession>A0AAW0E926</accession>